<evidence type="ECO:0000313" key="2">
    <source>
        <dbReference type="EMBL" id="PWJ56545.1"/>
    </source>
</evidence>
<sequence>MISKKAKYALKALKVLAEQYGKGPVLISYIAEKERIPKKFLEAILLDLRNNGVLQSQKGKGGGYLLRMAPEEVSFSKVLRIIDGPIAPALCVSLLFYGKCDDCKDEETCSLRVVLEKWRDANLEVLDSTTLSDLLKVDADSKNDPLILS</sequence>
<dbReference type="PANTHER" id="PTHR33221">
    <property type="entry name" value="WINGED HELIX-TURN-HELIX TRANSCRIPTIONAL REGULATOR, RRF2 FAMILY"/>
    <property type="match status" value="1"/>
</dbReference>
<comment type="caution">
    <text evidence="2">The sequence shown here is derived from an EMBL/GenBank/DDBJ whole genome shotgun (WGS) entry which is preliminary data.</text>
</comment>
<dbReference type="InterPro" id="IPR036388">
    <property type="entry name" value="WH-like_DNA-bd_sf"/>
</dbReference>
<name>A0A316AFI1_9BACT</name>
<dbReference type="PANTHER" id="PTHR33221:SF5">
    <property type="entry name" value="HTH-TYPE TRANSCRIPTIONAL REGULATOR ISCR"/>
    <property type="match status" value="1"/>
</dbReference>
<gene>
    <name evidence="2" type="ORF">CLV98_11139</name>
</gene>
<protein>
    <submittedName>
        <fullName evidence="2">Rrf2 family protein</fullName>
    </submittedName>
</protein>
<dbReference type="GO" id="GO:0003700">
    <property type="term" value="F:DNA-binding transcription factor activity"/>
    <property type="evidence" value="ECO:0007669"/>
    <property type="project" value="TreeGrafter"/>
</dbReference>
<dbReference type="EMBL" id="QGDT01000011">
    <property type="protein sequence ID" value="PWJ56545.1"/>
    <property type="molecule type" value="Genomic_DNA"/>
</dbReference>
<dbReference type="GO" id="GO:0005829">
    <property type="term" value="C:cytosol"/>
    <property type="evidence" value="ECO:0007669"/>
    <property type="project" value="TreeGrafter"/>
</dbReference>
<dbReference type="RefSeq" id="WP_109676434.1">
    <property type="nucleotide sequence ID" value="NZ_QGDT01000011.1"/>
</dbReference>
<dbReference type="Proteomes" id="UP000245880">
    <property type="component" value="Unassembled WGS sequence"/>
</dbReference>
<reference evidence="2 3" key="1">
    <citation type="submission" date="2018-03" db="EMBL/GenBank/DDBJ databases">
        <title>Genomic Encyclopedia of Archaeal and Bacterial Type Strains, Phase II (KMG-II): from individual species to whole genera.</title>
        <authorList>
            <person name="Goeker M."/>
        </authorList>
    </citation>
    <scope>NUCLEOTIDE SEQUENCE [LARGE SCALE GENOMIC DNA]</scope>
    <source>
        <strain evidence="2 3">DSM 100346</strain>
    </source>
</reference>
<dbReference type="Gene3D" id="1.10.10.10">
    <property type="entry name" value="Winged helix-like DNA-binding domain superfamily/Winged helix DNA-binding domain"/>
    <property type="match status" value="1"/>
</dbReference>
<accession>A0A316AFI1</accession>
<keyword evidence="1" id="KW-0238">DNA-binding</keyword>
<organism evidence="2 3">
    <name type="scientific">Dyadobacter jejuensis</name>
    <dbReference type="NCBI Taxonomy" id="1082580"/>
    <lineage>
        <taxon>Bacteria</taxon>
        <taxon>Pseudomonadati</taxon>
        <taxon>Bacteroidota</taxon>
        <taxon>Cytophagia</taxon>
        <taxon>Cytophagales</taxon>
        <taxon>Spirosomataceae</taxon>
        <taxon>Dyadobacter</taxon>
    </lineage>
</organism>
<dbReference type="OrthoDB" id="9802344at2"/>
<dbReference type="GO" id="GO:0003677">
    <property type="term" value="F:DNA binding"/>
    <property type="evidence" value="ECO:0007669"/>
    <property type="project" value="UniProtKB-KW"/>
</dbReference>
<dbReference type="InterPro" id="IPR030489">
    <property type="entry name" value="TR_Rrf2-type_CS"/>
</dbReference>
<dbReference type="InterPro" id="IPR000944">
    <property type="entry name" value="Tscrpt_reg_Rrf2"/>
</dbReference>
<dbReference type="InterPro" id="IPR036390">
    <property type="entry name" value="WH_DNA-bd_sf"/>
</dbReference>
<evidence type="ECO:0000256" key="1">
    <source>
        <dbReference type="ARBA" id="ARBA00023125"/>
    </source>
</evidence>
<keyword evidence="3" id="KW-1185">Reference proteome</keyword>
<proteinExistence type="predicted"/>
<dbReference type="Pfam" id="PF02082">
    <property type="entry name" value="Rrf2"/>
    <property type="match status" value="1"/>
</dbReference>
<dbReference type="NCBIfam" id="TIGR00738">
    <property type="entry name" value="rrf2_super"/>
    <property type="match status" value="1"/>
</dbReference>
<dbReference type="SUPFAM" id="SSF46785">
    <property type="entry name" value="Winged helix' DNA-binding domain"/>
    <property type="match status" value="1"/>
</dbReference>
<evidence type="ECO:0000313" key="3">
    <source>
        <dbReference type="Proteomes" id="UP000245880"/>
    </source>
</evidence>
<dbReference type="AlphaFoldDB" id="A0A316AFI1"/>
<dbReference type="PROSITE" id="PS01332">
    <property type="entry name" value="HTH_RRF2_1"/>
    <property type="match status" value="1"/>
</dbReference>
<dbReference type="PROSITE" id="PS51197">
    <property type="entry name" value="HTH_RRF2_2"/>
    <property type="match status" value="1"/>
</dbReference>